<accession>A0A380TJP6</accession>
<dbReference type="EC" id="1.1.1.133" evidence="2"/>
<dbReference type="PANTHER" id="PTHR10491:SF4">
    <property type="entry name" value="METHIONINE ADENOSYLTRANSFERASE 2 SUBUNIT BETA"/>
    <property type="match status" value="1"/>
</dbReference>
<evidence type="ECO:0000259" key="1">
    <source>
        <dbReference type="Pfam" id="PF04321"/>
    </source>
</evidence>
<protein>
    <submittedName>
        <fullName evidence="2">dTDP-4-dehydrorhamnose reductase</fullName>
        <ecNumber evidence="2">1.1.1.133</ecNumber>
    </submittedName>
</protein>
<dbReference type="Gene3D" id="3.90.25.10">
    <property type="entry name" value="UDP-galactose 4-epimerase, domain 1"/>
    <property type="match status" value="1"/>
</dbReference>
<dbReference type="GO" id="GO:0005829">
    <property type="term" value="C:cytosol"/>
    <property type="evidence" value="ECO:0007669"/>
    <property type="project" value="TreeGrafter"/>
</dbReference>
<dbReference type="Pfam" id="PF04321">
    <property type="entry name" value="RmlD_sub_bind"/>
    <property type="match status" value="1"/>
</dbReference>
<feature type="domain" description="RmlD-like substrate binding" evidence="1">
    <location>
        <begin position="10"/>
        <end position="307"/>
    </location>
</feature>
<dbReference type="CDD" id="cd05254">
    <property type="entry name" value="dTDP_HR_like_SDR_e"/>
    <property type="match status" value="1"/>
</dbReference>
<evidence type="ECO:0000313" key="2">
    <source>
        <dbReference type="EMBL" id="SUS07921.1"/>
    </source>
</evidence>
<organism evidence="2">
    <name type="scientific">metagenome</name>
    <dbReference type="NCBI Taxonomy" id="256318"/>
    <lineage>
        <taxon>unclassified sequences</taxon>
        <taxon>metagenomes</taxon>
    </lineage>
</organism>
<dbReference type="NCBIfam" id="TIGR01214">
    <property type="entry name" value="rmlD"/>
    <property type="match status" value="1"/>
</dbReference>
<dbReference type="AlphaFoldDB" id="A0A380TJP6"/>
<dbReference type="GO" id="GO:0008831">
    <property type="term" value="F:dTDP-4-dehydrorhamnose reductase activity"/>
    <property type="evidence" value="ECO:0007669"/>
    <property type="project" value="UniProtKB-EC"/>
</dbReference>
<dbReference type="InterPro" id="IPR005913">
    <property type="entry name" value="dTDP_dehydrorham_reduct"/>
</dbReference>
<keyword evidence="2" id="KW-0560">Oxidoreductase</keyword>
<dbReference type="SUPFAM" id="SSF51735">
    <property type="entry name" value="NAD(P)-binding Rossmann-fold domains"/>
    <property type="match status" value="1"/>
</dbReference>
<dbReference type="EMBL" id="UIDG01000479">
    <property type="protein sequence ID" value="SUS07921.1"/>
    <property type="molecule type" value="Genomic_DNA"/>
</dbReference>
<sequence>MTARAREGRRILLLGRDGQLGFELERTLSTLGDVVACGRGDCDLADPAALAAHIEARRPDLIVNAAAYTAVDAAEDDEALAIAVNATAPATLAAEARRLGIGLVHFSTDYVFDGAPAARADGTRPPYDETQPVAPQGAYGRSKLAGEEAIRLSGCAHFIFRTAWVYANRGRNFLNTMERLAAERDRLSIVDDQIGNPTWARWLAEATAQILALSWAQGGAAALERVGGTYHLACAGAASWFQFAHAIFAHWGDEGRPVPQLVPITTPEYPTRAKRPAWSVLDCKKAYTTFGVQLPGWQAALALCLAERPS</sequence>
<name>A0A380TJP6_9ZZZZ</name>
<dbReference type="InterPro" id="IPR036291">
    <property type="entry name" value="NAD(P)-bd_dom_sf"/>
</dbReference>
<dbReference type="InterPro" id="IPR029903">
    <property type="entry name" value="RmlD-like-bd"/>
</dbReference>
<proteinExistence type="predicted"/>
<gene>
    <name evidence="2" type="primary">rmlD</name>
    <name evidence="2" type="ORF">DF3PB_530014</name>
</gene>
<reference evidence="2" key="1">
    <citation type="submission" date="2018-07" db="EMBL/GenBank/DDBJ databases">
        <authorList>
            <person name="Quirk P.G."/>
            <person name="Krulwich T.A."/>
        </authorList>
    </citation>
    <scope>NUCLEOTIDE SEQUENCE</scope>
</reference>
<dbReference type="GO" id="GO:0019305">
    <property type="term" value="P:dTDP-rhamnose biosynthetic process"/>
    <property type="evidence" value="ECO:0007669"/>
    <property type="project" value="TreeGrafter"/>
</dbReference>
<dbReference type="Gene3D" id="3.40.50.720">
    <property type="entry name" value="NAD(P)-binding Rossmann-like Domain"/>
    <property type="match status" value="1"/>
</dbReference>
<dbReference type="PANTHER" id="PTHR10491">
    <property type="entry name" value="DTDP-4-DEHYDRORHAMNOSE REDUCTASE"/>
    <property type="match status" value="1"/>
</dbReference>